<proteinExistence type="predicted"/>
<evidence type="ECO:0000313" key="1">
    <source>
        <dbReference type="EMBL" id="KTF05239.1"/>
    </source>
</evidence>
<name>A0A1B6NPB8_9ZZZZ</name>
<feature type="non-terminal residue" evidence="1">
    <location>
        <position position="1"/>
    </location>
</feature>
<protein>
    <submittedName>
        <fullName evidence="1">Uncharacterized protein</fullName>
    </submittedName>
</protein>
<gene>
    <name evidence="1" type="ORF">MGSAQ_003269</name>
</gene>
<reference evidence="1" key="1">
    <citation type="submission" date="2013-11" db="EMBL/GenBank/DDBJ databases">
        <title>Microbial diversity, functional groups and degradation webs in Northern and Southern Mediterranean and Red Sea marine crude oil polluted sites.</title>
        <authorList>
            <person name="Daffonchio D."/>
            <person name="Mapelli F."/>
            <person name="Ferrer M."/>
            <person name="Richter M."/>
            <person name="Cherif A."/>
            <person name="Malkawi H.I."/>
            <person name="Yakimov M.M."/>
            <person name="Abdel-Fattah Y.R."/>
            <person name="Blaghen M."/>
            <person name="Golyshin P.N."/>
            <person name="Kalogerakis N."/>
            <person name="Boon N."/>
            <person name="Magagnini M."/>
            <person name="Fava F."/>
        </authorList>
    </citation>
    <scope>NUCLEOTIDE SEQUENCE</scope>
</reference>
<organism evidence="1">
    <name type="scientific">marine sediment metagenome</name>
    <dbReference type="NCBI Taxonomy" id="412755"/>
    <lineage>
        <taxon>unclassified sequences</taxon>
        <taxon>metagenomes</taxon>
        <taxon>ecological metagenomes</taxon>
    </lineage>
</organism>
<sequence length="30" mass="3427">LADMPFMSYATPEQTYTNAAKLMADRCVTW</sequence>
<dbReference type="AlphaFoldDB" id="A0A1B6NPB8"/>
<comment type="caution">
    <text evidence="1">The sequence shown here is derived from an EMBL/GenBank/DDBJ whole genome shotgun (WGS) entry which is preliminary data.</text>
</comment>
<dbReference type="EMBL" id="AYSL01001916">
    <property type="protein sequence ID" value="KTF05239.1"/>
    <property type="molecule type" value="Genomic_DNA"/>
</dbReference>
<accession>A0A1B6NPB8</accession>